<dbReference type="Proteomes" id="UP001497680">
    <property type="component" value="Unassembled WGS sequence"/>
</dbReference>
<reference evidence="1 2" key="1">
    <citation type="journal article" date="2022" name="New Phytol.">
        <title>Ecological generalism drives hyperdiversity of secondary metabolite gene clusters in xylarialean endophytes.</title>
        <authorList>
            <person name="Franco M.E.E."/>
            <person name="Wisecaver J.H."/>
            <person name="Arnold A.E."/>
            <person name="Ju Y.M."/>
            <person name="Slot J.C."/>
            <person name="Ahrendt S."/>
            <person name="Moore L.P."/>
            <person name="Eastman K.E."/>
            <person name="Scott K."/>
            <person name="Konkel Z."/>
            <person name="Mondo S.J."/>
            <person name="Kuo A."/>
            <person name="Hayes R.D."/>
            <person name="Haridas S."/>
            <person name="Andreopoulos B."/>
            <person name="Riley R."/>
            <person name="LaButti K."/>
            <person name="Pangilinan J."/>
            <person name="Lipzen A."/>
            <person name="Amirebrahimi M."/>
            <person name="Yan J."/>
            <person name="Adam C."/>
            <person name="Keymanesh K."/>
            <person name="Ng V."/>
            <person name="Louie K."/>
            <person name="Northen T."/>
            <person name="Drula E."/>
            <person name="Henrissat B."/>
            <person name="Hsieh H.M."/>
            <person name="Youens-Clark K."/>
            <person name="Lutzoni F."/>
            <person name="Miadlikowska J."/>
            <person name="Eastwood D.C."/>
            <person name="Hamelin R.C."/>
            <person name="Grigoriev I.V."/>
            <person name="U'Ren J.M."/>
        </authorList>
    </citation>
    <scope>NUCLEOTIDE SEQUENCE [LARGE SCALE GENOMIC DNA]</scope>
    <source>
        <strain evidence="1 2">ER1909</strain>
    </source>
</reference>
<organism evidence="1 2">
    <name type="scientific">Hypoxylon rubiginosum</name>
    <dbReference type="NCBI Taxonomy" id="110542"/>
    <lineage>
        <taxon>Eukaryota</taxon>
        <taxon>Fungi</taxon>
        <taxon>Dikarya</taxon>
        <taxon>Ascomycota</taxon>
        <taxon>Pezizomycotina</taxon>
        <taxon>Sordariomycetes</taxon>
        <taxon>Xylariomycetidae</taxon>
        <taxon>Xylariales</taxon>
        <taxon>Hypoxylaceae</taxon>
        <taxon>Hypoxylon</taxon>
    </lineage>
</organism>
<comment type="caution">
    <text evidence="1">The sequence shown here is derived from an EMBL/GenBank/DDBJ whole genome shotgun (WGS) entry which is preliminary data.</text>
</comment>
<protein>
    <submittedName>
        <fullName evidence="1">Uncharacterized protein</fullName>
    </submittedName>
</protein>
<keyword evidence="2" id="KW-1185">Reference proteome</keyword>
<sequence>MRADSGDYVRTGPLHKKVIRSMLMEQANWQRAFAALHLPSCAASFGLERYVPAWLSCKLGTRLVQITDLDMAIGEERLRGSFLELQHGHSNDDGAVAVVGMSCLLPGAPDLESFWDVLCAGRSQHVKVPAERFRFETTWRDSDPEHKWYGNFIDDFDTFDHKFFRKSPREMASSDPQHRLMLQVAYQAVEQSGYFNNISDRHVGCYLGVGMVDYENNVACYPANAYTATGNLKTFTAGKISHYFGWTGPGITIDTACSSSAVAIHTACRAVLAGECSSALAGGVTIMTSPEWFQNLAGASFLSPTGQCKPFDAKADGYCRGEAVGAVFLKRLSTAVKDGNQILGVIAASEVHQNESCTAITVPNVSSLSTLFHDVLRRARLEPKQVSVVEAHGTGTAVGDPAEYDSVQRVFGASNRSGSGGKMVSLSSVKGLIGHSEAASGVVALIKVLLMIIKGYIPPQASLETINPLIRATPADRIEIPTRLKPWDVDFRAALVNNNGASGSIASLVIVQSPQAGNEIRATGQNSGVEPIDARYPFWLAGLDERSLRAYAMKFMDLLASWEKASIVPTIADLCFQVSRQSNRNLARSLIFSCDSIAGFKQKLKAIIDGQKTVLGMPRRTDSRPVILCFGGQVSTFVGLDSEVYKSVTLLRRHLDEVDDICASLGQSIYPHIFQKTPVNDIICLHAILFAMQYSCARTWIDCGVHVAAVVGHSFGEITAMCISGILSIKDAVKLVTGRARIISDSWGPERGAMMAVEADLEDVESLLAEANRDLKGPVATIACFNGPRSFTLAGPVAAIDTIKYTAESNSAYSYMKTKRLDVLYAYHSTLVGACGPELRNLGRELIFRDPMIPLERAVADGEEGTVLAADFVAKHLESPVYFSCAVQRILRKYPEGCIWLEAGSNSTITTMASRALGSPKSSLFQPVNIAGKNAFKLLTDTTTNLWQEGLDISFWAHHAVQSPDYPIIFLPPYQFEKSKHWMNLKSLQKSTAEVSPPHSKQSDIPQDVWTFAGYQDSENSKARFRINTTAERYETYVLAHVIAEAAPVCPPTYQLAIAIDMLASIAGDPRCLQLKPELQIMTSHTPMVIDVSKSYWLDAERVANTNAWCWKIVGERGTPSNTTVFVTGRIEFKTASEYGRDFKRYERLIQRDHCLKLLDGNEAEGAIIGSRNIYKAFASTVQYKHEIFRGLTKLVSRGNESAGRIAKAHTGDAWLDLGLADGFCQVAGLWLNCMEEKPDETMFISDRIDQWIRSPGESVETYPTVCDVIAYHSRSEKECTSDVFVFNHQTGQLVEVILGIHYISVTRLSMAKLITRLSERAEAPSQPAAIQSVTLGTPQINRINEIHQSLAQGVNKPISQPTKEKSNKNTTRPDITGSVRDLLCDLLGLEPEEVQHDSMLGIDSLTCMELASEIQNLFKVKLETSELIDLKNFQSLVVCVNRALGLGDFTTEEEKEGRNGVDEVPQPSRSNGVNGCINMVNGSHTRISGANGVIPSDTGDAIIPEALLNVFNDIKMSTDHFIEENGFADYVEHVLPKSGELCVVHILDAFEQLGCPLRDAMPEQQLKRIENIPRHERFMEFIYGFLEQSGLIKLAGSKVIRTAKPTPIKSAAILVEELIAENLGIHAYDHKLTYLVGAQLADCLTGKVDGVQIIFGTAKGREITSGMYAKSPINMVWIRQMEHLLRQLFFCLPHQDGPIELLELGAGTGGTTSSLLPMLAGLGVPFRYKVTDLSSSLVAGARKRFKSYHLADFQVLDIENPPADLIGSQHIVLATNCVHATHSILQSARNIHRLLRPDGFLMMLEMTQAIPWVDLAFGPLEEWWLFNDGRRHALQAPEVWDRTLRAAGYGHVDWTDGALPEAAIQRIIIATASSTGMNPDGSEQVQQISPTSSS</sequence>
<name>A0ACC0CTR0_9PEZI</name>
<evidence type="ECO:0000313" key="2">
    <source>
        <dbReference type="Proteomes" id="UP001497680"/>
    </source>
</evidence>
<proteinExistence type="predicted"/>
<evidence type="ECO:0000313" key="1">
    <source>
        <dbReference type="EMBL" id="KAI6083697.1"/>
    </source>
</evidence>
<dbReference type="EMBL" id="MU394348">
    <property type="protein sequence ID" value="KAI6083697.1"/>
    <property type="molecule type" value="Genomic_DNA"/>
</dbReference>
<gene>
    <name evidence="1" type="ORF">F4821DRAFT_244327</name>
</gene>
<accession>A0ACC0CTR0</accession>